<dbReference type="AlphaFoldDB" id="A0A0S1MIY8"/>
<organism evidence="1">
    <name type="scientific">Phakopsora pachyrhizi</name>
    <name type="common">Asian soybean rust disease fungus</name>
    <dbReference type="NCBI Taxonomy" id="170000"/>
    <lineage>
        <taxon>Eukaryota</taxon>
        <taxon>Fungi</taxon>
        <taxon>Dikarya</taxon>
        <taxon>Basidiomycota</taxon>
        <taxon>Pucciniomycotina</taxon>
        <taxon>Pucciniomycetes</taxon>
        <taxon>Pucciniales</taxon>
        <taxon>Phakopsoraceae</taxon>
        <taxon>Phakopsora</taxon>
    </lineage>
</organism>
<sequence>MNWAIAVFGVMLVIALGFWVVQGRRTYLRTEEARIRMVFVDDGEDKD</sequence>
<evidence type="ECO:0000313" key="1">
    <source>
        <dbReference type="EMBL" id="ALL40843.1"/>
    </source>
</evidence>
<proteinExistence type="evidence at transcript level"/>
<reference evidence="1" key="1">
    <citation type="submission" date="2015-07" db="EMBL/GenBank/DDBJ databases">
        <title>Elucidating the P. pachyrhizi secretome and potential effectors.</title>
        <authorList>
            <person name="de Carvalho M.C.C.G."/>
            <person name="Nascimento L.C."/>
            <person name="Darben L.M."/>
            <person name="Polizel-Podanosqui A.M."/>
            <person name="Lopes-Caitar V.S."/>
            <person name="Rocha C.S."/>
            <person name="Qi M."/>
            <person name="Carazolle M."/>
            <person name="Kuwahara M.K."/>
            <person name="Pereira G.A.G."/>
            <person name="Abdelnoor R.V."/>
            <person name="Whitham S.A."/>
            <person name="Marcelino-Guimaraes F.C."/>
        </authorList>
    </citation>
    <scope>NUCLEOTIDE SEQUENCE</scope>
</reference>
<name>A0A0S1MIY8_PHAPC</name>
<accession>A0A0S1MIY8</accession>
<dbReference type="EMBL" id="KT246752">
    <property type="protein sequence ID" value="ALL40843.1"/>
    <property type="molecule type" value="mRNA"/>
</dbReference>
<protein>
    <submittedName>
        <fullName evidence="1">Uncharacterized protein</fullName>
    </submittedName>
</protein>